<dbReference type="AlphaFoldDB" id="A0AA88WLR6"/>
<dbReference type="EMBL" id="JAVXUP010000460">
    <property type="protein sequence ID" value="KAK3027428.1"/>
    <property type="molecule type" value="Genomic_DNA"/>
</dbReference>
<reference evidence="2" key="1">
    <citation type="submission" date="2022-12" db="EMBL/GenBank/DDBJ databases">
        <title>Draft genome assemblies for two species of Escallonia (Escalloniales).</title>
        <authorList>
            <person name="Chanderbali A."/>
            <person name="Dervinis C."/>
            <person name="Anghel I."/>
            <person name="Soltis D."/>
            <person name="Soltis P."/>
            <person name="Zapata F."/>
        </authorList>
    </citation>
    <scope>NUCLEOTIDE SEQUENCE</scope>
    <source>
        <strain evidence="2">UCBG64.0493</strain>
        <tissue evidence="2">Leaf</tissue>
    </source>
</reference>
<dbReference type="PANTHER" id="PTHR47592">
    <property type="entry name" value="PBF68 PROTEIN"/>
    <property type="match status" value="1"/>
</dbReference>
<feature type="region of interest" description="Disordered" evidence="1">
    <location>
        <begin position="75"/>
        <end position="144"/>
    </location>
</feature>
<keyword evidence="3" id="KW-1185">Reference proteome</keyword>
<evidence type="ECO:0000313" key="2">
    <source>
        <dbReference type="EMBL" id="KAK3027428.1"/>
    </source>
</evidence>
<proteinExistence type="predicted"/>
<dbReference type="Proteomes" id="UP001188597">
    <property type="component" value="Unassembled WGS sequence"/>
</dbReference>
<evidence type="ECO:0000256" key="1">
    <source>
        <dbReference type="SAM" id="MobiDB-lite"/>
    </source>
</evidence>
<gene>
    <name evidence="2" type="ORF">RJ639_042068</name>
</gene>
<name>A0AA88WLR6_9ASTE</name>
<dbReference type="PANTHER" id="PTHR47592:SF27">
    <property type="entry name" value="OS08G0421700 PROTEIN"/>
    <property type="match status" value="1"/>
</dbReference>
<organism evidence="2 3">
    <name type="scientific">Escallonia herrerae</name>
    <dbReference type="NCBI Taxonomy" id="1293975"/>
    <lineage>
        <taxon>Eukaryota</taxon>
        <taxon>Viridiplantae</taxon>
        <taxon>Streptophyta</taxon>
        <taxon>Embryophyta</taxon>
        <taxon>Tracheophyta</taxon>
        <taxon>Spermatophyta</taxon>
        <taxon>Magnoliopsida</taxon>
        <taxon>eudicotyledons</taxon>
        <taxon>Gunneridae</taxon>
        <taxon>Pentapetalae</taxon>
        <taxon>asterids</taxon>
        <taxon>campanulids</taxon>
        <taxon>Escalloniales</taxon>
        <taxon>Escalloniaceae</taxon>
        <taxon>Escallonia</taxon>
    </lineage>
</organism>
<feature type="compositionally biased region" description="Acidic residues" evidence="1">
    <location>
        <begin position="97"/>
        <end position="106"/>
    </location>
</feature>
<accession>A0AA88WLR6</accession>
<evidence type="ECO:0000313" key="3">
    <source>
        <dbReference type="Proteomes" id="UP001188597"/>
    </source>
</evidence>
<dbReference type="Pfam" id="PF14223">
    <property type="entry name" value="Retrotran_gag_2"/>
    <property type="match status" value="1"/>
</dbReference>
<protein>
    <submittedName>
        <fullName evidence="2">Uncharacterized protein</fullName>
    </submittedName>
</protein>
<sequence length="144" mass="16121">MVDSKTVISQVQEFQLILHDIHAEGMVLGESFQVTALIEKLPPTWKDFKNYLKHKRKEMKLEDLIVRLRIEEDNRQSEKKTGNYHQEAKANVVEQGTDGELDDGGDEGQGRRAGIVPQDAMVQEGAQQPATPQCILPSLSSTPP</sequence>
<comment type="caution">
    <text evidence="2">The sequence shown here is derived from an EMBL/GenBank/DDBJ whole genome shotgun (WGS) entry which is preliminary data.</text>
</comment>